<feature type="domain" description="ABC transporter" evidence="10">
    <location>
        <begin position="21"/>
        <end position="285"/>
    </location>
</feature>
<evidence type="ECO:0000256" key="4">
    <source>
        <dbReference type="ARBA" id="ARBA00022475"/>
    </source>
</evidence>
<dbReference type="PROSITE" id="PS50893">
    <property type="entry name" value="ABC_TRANSPORTER_2"/>
    <property type="match status" value="1"/>
</dbReference>
<dbReference type="Proteomes" id="UP001596047">
    <property type="component" value="Unassembled WGS sequence"/>
</dbReference>
<dbReference type="CDD" id="cd03257">
    <property type="entry name" value="ABC_NikE_OppD_transporters"/>
    <property type="match status" value="1"/>
</dbReference>
<dbReference type="SUPFAM" id="SSF52540">
    <property type="entry name" value="P-loop containing nucleoside triphosphate hydrolases"/>
    <property type="match status" value="1"/>
</dbReference>
<evidence type="ECO:0000256" key="2">
    <source>
        <dbReference type="ARBA" id="ARBA00005417"/>
    </source>
</evidence>
<name>A0ABW0VSR5_9BACL</name>
<dbReference type="InterPro" id="IPR017871">
    <property type="entry name" value="ABC_transporter-like_CS"/>
</dbReference>
<evidence type="ECO:0000256" key="3">
    <source>
        <dbReference type="ARBA" id="ARBA00022448"/>
    </source>
</evidence>
<keyword evidence="9" id="KW-0472">Membrane</keyword>
<comment type="similarity">
    <text evidence="2">Belongs to the ABC transporter superfamily.</text>
</comment>
<dbReference type="RefSeq" id="WP_379187085.1">
    <property type="nucleotide sequence ID" value="NZ_JBHSOW010000018.1"/>
</dbReference>
<keyword evidence="3" id="KW-0813">Transport</keyword>
<gene>
    <name evidence="11" type="ORF">ACFPYJ_05660</name>
</gene>
<organism evidence="11 12">
    <name type="scientific">Paenibacillus solisilvae</name>
    <dbReference type="NCBI Taxonomy" id="2486751"/>
    <lineage>
        <taxon>Bacteria</taxon>
        <taxon>Bacillati</taxon>
        <taxon>Bacillota</taxon>
        <taxon>Bacilli</taxon>
        <taxon>Bacillales</taxon>
        <taxon>Paenibacillaceae</taxon>
        <taxon>Paenibacillus</taxon>
    </lineage>
</organism>
<evidence type="ECO:0000256" key="8">
    <source>
        <dbReference type="ARBA" id="ARBA00022967"/>
    </source>
</evidence>
<reference evidence="12" key="1">
    <citation type="journal article" date="2019" name="Int. J. Syst. Evol. Microbiol.">
        <title>The Global Catalogue of Microorganisms (GCM) 10K type strain sequencing project: providing services to taxonomists for standard genome sequencing and annotation.</title>
        <authorList>
            <consortium name="The Broad Institute Genomics Platform"/>
            <consortium name="The Broad Institute Genome Sequencing Center for Infectious Disease"/>
            <person name="Wu L."/>
            <person name="Ma J."/>
        </authorList>
    </citation>
    <scope>NUCLEOTIDE SEQUENCE [LARGE SCALE GENOMIC DNA]</scope>
    <source>
        <strain evidence="12">CGMCC 1.3240</strain>
    </source>
</reference>
<dbReference type="PANTHER" id="PTHR43297">
    <property type="entry name" value="OLIGOPEPTIDE TRANSPORT ATP-BINDING PROTEIN APPD"/>
    <property type="match status" value="1"/>
</dbReference>
<evidence type="ECO:0000313" key="12">
    <source>
        <dbReference type="Proteomes" id="UP001596047"/>
    </source>
</evidence>
<dbReference type="InterPro" id="IPR003439">
    <property type="entry name" value="ABC_transporter-like_ATP-bd"/>
</dbReference>
<dbReference type="PANTHER" id="PTHR43297:SF14">
    <property type="entry name" value="ATPASE AAA-TYPE CORE DOMAIN-CONTAINING PROTEIN"/>
    <property type="match status" value="1"/>
</dbReference>
<dbReference type="InterPro" id="IPR013563">
    <property type="entry name" value="Oligopep_ABC_C"/>
</dbReference>
<dbReference type="Pfam" id="PF00005">
    <property type="entry name" value="ABC_tran"/>
    <property type="match status" value="1"/>
</dbReference>
<dbReference type="EMBL" id="JBHSOW010000018">
    <property type="protein sequence ID" value="MFC5648620.1"/>
    <property type="molecule type" value="Genomic_DNA"/>
</dbReference>
<dbReference type="SMART" id="SM00382">
    <property type="entry name" value="AAA"/>
    <property type="match status" value="1"/>
</dbReference>
<protein>
    <submittedName>
        <fullName evidence="11">ABC transporter ATP-binding protein</fullName>
    </submittedName>
</protein>
<dbReference type="InterPro" id="IPR050388">
    <property type="entry name" value="ABC_Ni/Peptide_Import"/>
</dbReference>
<keyword evidence="8" id="KW-1278">Translocase</keyword>
<keyword evidence="6" id="KW-0547">Nucleotide-binding</keyword>
<dbReference type="GO" id="GO:0005524">
    <property type="term" value="F:ATP binding"/>
    <property type="evidence" value="ECO:0007669"/>
    <property type="project" value="UniProtKB-KW"/>
</dbReference>
<evidence type="ECO:0000256" key="9">
    <source>
        <dbReference type="ARBA" id="ARBA00023136"/>
    </source>
</evidence>
<evidence type="ECO:0000256" key="5">
    <source>
        <dbReference type="ARBA" id="ARBA00022519"/>
    </source>
</evidence>
<evidence type="ECO:0000256" key="6">
    <source>
        <dbReference type="ARBA" id="ARBA00022741"/>
    </source>
</evidence>
<evidence type="ECO:0000256" key="1">
    <source>
        <dbReference type="ARBA" id="ARBA00004202"/>
    </source>
</evidence>
<dbReference type="Gene3D" id="3.40.50.300">
    <property type="entry name" value="P-loop containing nucleotide triphosphate hydrolases"/>
    <property type="match status" value="1"/>
</dbReference>
<keyword evidence="4" id="KW-1003">Cell membrane</keyword>
<dbReference type="InterPro" id="IPR027417">
    <property type="entry name" value="P-loop_NTPase"/>
</dbReference>
<dbReference type="NCBIfam" id="TIGR01727">
    <property type="entry name" value="oligo_HPY"/>
    <property type="match status" value="1"/>
</dbReference>
<evidence type="ECO:0000259" key="10">
    <source>
        <dbReference type="PROSITE" id="PS50893"/>
    </source>
</evidence>
<dbReference type="InterPro" id="IPR003593">
    <property type="entry name" value="AAA+_ATPase"/>
</dbReference>
<comment type="caution">
    <text evidence="11">The sequence shown here is derived from an EMBL/GenBank/DDBJ whole genome shotgun (WGS) entry which is preliminary data.</text>
</comment>
<dbReference type="Pfam" id="PF08352">
    <property type="entry name" value="oligo_HPY"/>
    <property type="match status" value="1"/>
</dbReference>
<keyword evidence="7 11" id="KW-0067">ATP-binding</keyword>
<keyword evidence="12" id="KW-1185">Reference proteome</keyword>
<evidence type="ECO:0000313" key="11">
    <source>
        <dbReference type="EMBL" id="MFC5648620.1"/>
    </source>
</evidence>
<evidence type="ECO:0000256" key="7">
    <source>
        <dbReference type="ARBA" id="ARBA00022840"/>
    </source>
</evidence>
<comment type="subcellular location">
    <subcellularLocation>
        <location evidence="1">Cell membrane</location>
        <topology evidence="1">Peripheral membrane protein</topology>
    </subcellularLocation>
</comment>
<keyword evidence="5" id="KW-0997">Cell inner membrane</keyword>
<accession>A0ABW0VSR5</accession>
<dbReference type="PROSITE" id="PS00211">
    <property type="entry name" value="ABC_TRANSPORTER_1"/>
    <property type="match status" value="1"/>
</dbReference>
<sequence length="360" mass="39300">MSVEMPNPSMTMGQKGDDVILEVKDLKVHFHLDEGRLKSVDGVDLVIRKGKTLGIVGESGCGKSVTSQALLRIVPNPGKTEGEILLKRQNEAAGGSGTGDVVDLVKLDPVGKEIRSIRGGEIAMIFQEPMKAFSPIHTIGNQIMEAILLHRTSDKKEAWDIALETLISVGMSNPEQRLNEYPHQLSGGMRQRAMIAMALASHPNILIADEPTTALDVTVQAQVLKLINDLKEKLNTSVIFITHDLGVIAEMSDEVAVMYLGKVVEYTDVDTLFYGPRHPYTIALLHSIPSVARRSERLESIDGSVPYPMNLPAGCGFYSRCKKAQSGVCNVADIPLVKVKDNHYVRCLFAEEPYTGGDGR</sequence>
<proteinExistence type="inferred from homology"/>